<evidence type="ECO:0000313" key="1">
    <source>
        <dbReference type="EMBL" id="KAF9682517.1"/>
    </source>
</evidence>
<gene>
    <name evidence="1" type="ORF">SADUNF_Sadunf05G0117100</name>
</gene>
<dbReference type="Proteomes" id="UP000657918">
    <property type="component" value="Unassembled WGS sequence"/>
</dbReference>
<evidence type="ECO:0000313" key="2">
    <source>
        <dbReference type="Proteomes" id="UP000657918"/>
    </source>
</evidence>
<protein>
    <submittedName>
        <fullName evidence="1">Uncharacterized protein</fullName>
    </submittedName>
</protein>
<proteinExistence type="predicted"/>
<comment type="caution">
    <text evidence="1">The sequence shown here is derived from an EMBL/GenBank/DDBJ whole genome shotgun (WGS) entry which is preliminary data.</text>
</comment>
<name>A0A835K1M4_9ROSI</name>
<dbReference type="AlphaFoldDB" id="A0A835K1M4"/>
<reference evidence="1 2" key="1">
    <citation type="submission" date="2020-10" db="EMBL/GenBank/DDBJ databases">
        <title>Plant Genome Project.</title>
        <authorList>
            <person name="Zhang R.-G."/>
        </authorList>
    </citation>
    <scope>NUCLEOTIDE SEQUENCE [LARGE SCALE GENOMIC DNA]</scope>
    <source>
        <strain evidence="1">FAFU-HL-1</strain>
        <tissue evidence="1">Leaf</tissue>
    </source>
</reference>
<keyword evidence="2" id="KW-1185">Reference proteome</keyword>
<accession>A0A835K1M4</accession>
<organism evidence="1 2">
    <name type="scientific">Salix dunnii</name>
    <dbReference type="NCBI Taxonomy" id="1413687"/>
    <lineage>
        <taxon>Eukaryota</taxon>
        <taxon>Viridiplantae</taxon>
        <taxon>Streptophyta</taxon>
        <taxon>Embryophyta</taxon>
        <taxon>Tracheophyta</taxon>
        <taxon>Spermatophyta</taxon>
        <taxon>Magnoliopsida</taxon>
        <taxon>eudicotyledons</taxon>
        <taxon>Gunneridae</taxon>
        <taxon>Pentapetalae</taxon>
        <taxon>rosids</taxon>
        <taxon>fabids</taxon>
        <taxon>Malpighiales</taxon>
        <taxon>Salicaceae</taxon>
        <taxon>Saliceae</taxon>
        <taxon>Salix</taxon>
    </lineage>
</organism>
<dbReference type="EMBL" id="JADGMS010000005">
    <property type="protein sequence ID" value="KAF9682517.1"/>
    <property type="molecule type" value="Genomic_DNA"/>
</dbReference>
<sequence length="112" mass="12680">MDYNLLTSQVNSHSGESKVVSFDGLILLFGLRREICLFFPKNASRHHVPAVRVWCGREISQGAFESEAQTSSGFYVCRVHCQVFKEIMYTQMGCQLTFQAPMKNASHICKVT</sequence>